<name>A0A0A9AR63_ARUDO</name>
<sequence>MSRPKVAAAVPPATVDFTMLRRPPRNLSVVVPDYSVKEGNLYC</sequence>
<evidence type="ECO:0000313" key="1">
    <source>
        <dbReference type="EMBL" id="JAD51415.1"/>
    </source>
</evidence>
<proteinExistence type="predicted"/>
<dbReference type="EMBL" id="GBRH01246480">
    <property type="protein sequence ID" value="JAD51415.1"/>
    <property type="molecule type" value="Transcribed_RNA"/>
</dbReference>
<protein>
    <submittedName>
        <fullName evidence="1">Uncharacterized protein</fullName>
    </submittedName>
</protein>
<accession>A0A0A9AR63</accession>
<dbReference type="AlphaFoldDB" id="A0A0A9AR63"/>
<organism evidence="1">
    <name type="scientific">Arundo donax</name>
    <name type="common">Giant reed</name>
    <name type="synonym">Donax arundinaceus</name>
    <dbReference type="NCBI Taxonomy" id="35708"/>
    <lineage>
        <taxon>Eukaryota</taxon>
        <taxon>Viridiplantae</taxon>
        <taxon>Streptophyta</taxon>
        <taxon>Embryophyta</taxon>
        <taxon>Tracheophyta</taxon>
        <taxon>Spermatophyta</taxon>
        <taxon>Magnoliopsida</taxon>
        <taxon>Liliopsida</taxon>
        <taxon>Poales</taxon>
        <taxon>Poaceae</taxon>
        <taxon>PACMAD clade</taxon>
        <taxon>Arundinoideae</taxon>
        <taxon>Arundineae</taxon>
        <taxon>Arundo</taxon>
    </lineage>
</organism>
<reference evidence="1" key="2">
    <citation type="journal article" date="2015" name="Data Brief">
        <title>Shoot transcriptome of the giant reed, Arundo donax.</title>
        <authorList>
            <person name="Barrero R.A."/>
            <person name="Guerrero F.D."/>
            <person name="Moolhuijzen P."/>
            <person name="Goolsby J.A."/>
            <person name="Tidwell J."/>
            <person name="Bellgard S.E."/>
            <person name="Bellgard M.I."/>
        </authorList>
    </citation>
    <scope>NUCLEOTIDE SEQUENCE</scope>
    <source>
        <tissue evidence="1">Shoot tissue taken approximately 20 cm above the soil surface</tissue>
    </source>
</reference>
<reference evidence="1" key="1">
    <citation type="submission" date="2014-09" db="EMBL/GenBank/DDBJ databases">
        <authorList>
            <person name="Magalhaes I.L.F."/>
            <person name="Oliveira U."/>
            <person name="Santos F.R."/>
            <person name="Vidigal T.H.D.A."/>
            <person name="Brescovit A.D."/>
            <person name="Santos A.J."/>
        </authorList>
    </citation>
    <scope>NUCLEOTIDE SEQUENCE</scope>
    <source>
        <tissue evidence="1">Shoot tissue taken approximately 20 cm above the soil surface</tissue>
    </source>
</reference>